<comment type="caution">
    <text evidence="1">The sequence shown here is derived from an EMBL/GenBank/DDBJ whole genome shotgun (WGS) entry which is preliminary data.</text>
</comment>
<name>A0ABR1LJN5_9PEZI</name>
<dbReference type="Proteomes" id="UP001360953">
    <property type="component" value="Unassembled WGS sequence"/>
</dbReference>
<reference evidence="1 2" key="1">
    <citation type="submission" date="2024-04" db="EMBL/GenBank/DDBJ databases">
        <title>Phyllosticta paracitricarpa is synonymous to the EU quarantine fungus P. citricarpa based on phylogenomic analyses.</title>
        <authorList>
            <consortium name="Lawrence Berkeley National Laboratory"/>
            <person name="Van ingen-buijs V.A."/>
            <person name="Van westerhoven A.C."/>
            <person name="Haridas S."/>
            <person name="Skiadas P."/>
            <person name="Martin F."/>
            <person name="Groenewald J.Z."/>
            <person name="Crous P.W."/>
            <person name="Seidl M.F."/>
        </authorList>
    </citation>
    <scope>NUCLEOTIDE SEQUENCE [LARGE SCALE GENOMIC DNA]</scope>
    <source>
        <strain evidence="1 2">CPC 17464</strain>
    </source>
</reference>
<accession>A0ABR1LJN5</accession>
<dbReference type="EMBL" id="JBBPEH010000008">
    <property type="protein sequence ID" value="KAK7535390.1"/>
    <property type="molecule type" value="Genomic_DNA"/>
</dbReference>
<organism evidence="1 2">
    <name type="scientific">Phyllosticta citribraziliensis</name>
    <dbReference type="NCBI Taxonomy" id="989973"/>
    <lineage>
        <taxon>Eukaryota</taxon>
        <taxon>Fungi</taxon>
        <taxon>Dikarya</taxon>
        <taxon>Ascomycota</taxon>
        <taxon>Pezizomycotina</taxon>
        <taxon>Dothideomycetes</taxon>
        <taxon>Dothideomycetes incertae sedis</taxon>
        <taxon>Botryosphaeriales</taxon>
        <taxon>Phyllostictaceae</taxon>
        <taxon>Phyllosticta</taxon>
    </lineage>
</organism>
<dbReference type="RefSeq" id="XP_066654115.1">
    <property type="nucleotide sequence ID" value="XM_066796364.1"/>
</dbReference>
<protein>
    <recommendedName>
        <fullName evidence="3">Secreted protein</fullName>
    </recommendedName>
</protein>
<evidence type="ECO:0000313" key="1">
    <source>
        <dbReference type="EMBL" id="KAK7535390.1"/>
    </source>
</evidence>
<sequence>MSFKELAFLVSTVCVRNACTGCWSTTFLLDYVAPRPNGIWALGASTFCSWHSPTKAARGDWNCCVRSFIPDAIGPVASSTDLLRWQRGMLALLRLMSGTVCQMSGTVCRRGLNDGCRFFQGGNSFSLGIPTGRNTWHCQLYASPLDHPLRLCSDSSDHQVSDGKALKREAMVYETIRARRKESNFTVTATWTSGVQSVGNQAVPGAFNDSHPQTRS</sequence>
<proteinExistence type="predicted"/>
<evidence type="ECO:0000313" key="2">
    <source>
        <dbReference type="Proteomes" id="UP001360953"/>
    </source>
</evidence>
<keyword evidence="2" id="KW-1185">Reference proteome</keyword>
<evidence type="ECO:0008006" key="3">
    <source>
        <dbReference type="Google" id="ProtNLM"/>
    </source>
</evidence>
<gene>
    <name evidence="1" type="ORF">J3D65DRAFT_452263</name>
</gene>
<dbReference type="GeneID" id="92029270"/>